<evidence type="ECO:0000256" key="7">
    <source>
        <dbReference type="SAM" id="Phobius"/>
    </source>
</evidence>
<evidence type="ECO:0000256" key="3">
    <source>
        <dbReference type="ARBA" id="ARBA00022692"/>
    </source>
</evidence>
<dbReference type="InterPro" id="IPR035952">
    <property type="entry name" value="Rhomboid-like_sf"/>
</dbReference>
<dbReference type="PANTHER" id="PTHR43731">
    <property type="entry name" value="RHOMBOID PROTEASE"/>
    <property type="match status" value="1"/>
</dbReference>
<evidence type="ECO:0000313" key="10">
    <source>
        <dbReference type="EMBL" id="MCZ3372655.1"/>
    </source>
</evidence>
<comment type="caution">
    <text evidence="9">The sequence shown here is derived from an EMBL/GenBank/DDBJ whole genome shotgun (WGS) entry which is preliminary data.</text>
</comment>
<proteinExistence type="inferred from homology"/>
<dbReference type="GO" id="GO:0004252">
    <property type="term" value="F:serine-type endopeptidase activity"/>
    <property type="evidence" value="ECO:0007669"/>
    <property type="project" value="InterPro"/>
</dbReference>
<comment type="subcellular location">
    <subcellularLocation>
        <location evidence="1">Membrane</location>
        <topology evidence="1">Multi-pass membrane protein</topology>
    </subcellularLocation>
</comment>
<dbReference type="Gene3D" id="1.20.1540.10">
    <property type="entry name" value="Rhomboid-like"/>
    <property type="match status" value="1"/>
</dbReference>
<accession>A0A9E5DKT6</accession>
<dbReference type="PANTHER" id="PTHR43731:SF14">
    <property type="entry name" value="PRESENILIN-ASSOCIATED RHOMBOID-LIKE PROTEIN, MITOCHONDRIAL"/>
    <property type="match status" value="1"/>
</dbReference>
<dbReference type="EC" id="3.4.21.105" evidence="9"/>
<dbReference type="AlphaFoldDB" id="A0A9E5DKT6"/>
<evidence type="ECO:0000313" key="11">
    <source>
        <dbReference type="Proteomes" id="UP001068021"/>
    </source>
</evidence>
<feature type="transmembrane region" description="Helical" evidence="7">
    <location>
        <begin position="67"/>
        <end position="85"/>
    </location>
</feature>
<keyword evidence="3 7" id="KW-0812">Transmembrane</keyword>
<dbReference type="EMBL" id="JAPVER010000018">
    <property type="protein sequence ID" value="MCZ3364900.1"/>
    <property type="molecule type" value="Genomic_DNA"/>
</dbReference>
<keyword evidence="9" id="KW-0645">Protease</keyword>
<dbReference type="Proteomes" id="UP001068021">
    <property type="component" value="Unassembled WGS sequence"/>
</dbReference>
<feature type="transmembrane region" description="Helical" evidence="7">
    <location>
        <begin position="12"/>
        <end position="35"/>
    </location>
</feature>
<evidence type="ECO:0000256" key="6">
    <source>
        <dbReference type="ARBA" id="ARBA00023136"/>
    </source>
</evidence>
<dbReference type="InterPro" id="IPR050925">
    <property type="entry name" value="Rhomboid_protease_S54"/>
</dbReference>
<feature type="transmembrane region" description="Helical" evidence="7">
    <location>
        <begin position="118"/>
        <end position="136"/>
    </location>
</feature>
<dbReference type="Proteomes" id="UP001074446">
    <property type="component" value="Unassembled WGS sequence"/>
</dbReference>
<dbReference type="InterPro" id="IPR022764">
    <property type="entry name" value="Peptidase_S54_rhomboid_dom"/>
</dbReference>
<dbReference type="Pfam" id="PF01694">
    <property type="entry name" value="Rhomboid"/>
    <property type="match status" value="1"/>
</dbReference>
<name>A0A9E5DKT6_9EURY</name>
<gene>
    <name evidence="10" type="ORF">O3H35_08415</name>
    <name evidence="9" type="ORF">O3H54_03295</name>
</gene>
<evidence type="ECO:0000256" key="4">
    <source>
        <dbReference type="ARBA" id="ARBA00022801"/>
    </source>
</evidence>
<feature type="transmembrane region" description="Helical" evidence="7">
    <location>
        <begin position="143"/>
        <end position="159"/>
    </location>
</feature>
<evidence type="ECO:0000256" key="1">
    <source>
        <dbReference type="ARBA" id="ARBA00004141"/>
    </source>
</evidence>
<feature type="transmembrane region" description="Helical" evidence="7">
    <location>
        <begin position="165"/>
        <end position="181"/>
    </location>
</feature>
<feature type="domain" description="Peptidase S54 rhomboid" evidence="8">
    <location>
        <begin position="52"/>
        <end position="161"/>
    </location>
</feature>
<sequence>MKFKDKKITYKMYLPLATLTILILTAIVTSLQFFYPEIINMLSRNPNALLAGQWWRLISPIFINPEGLNQIIFNFSALIFLGVIVEKFYGSFRWLIFYFAAGFTGEIAGYLWQPYSGGSSVAIMGLLGALLIRIILNRRSVPVQIQIWGPLGLIFAVILTFSHNIHGPPILVGALIALLMLKKDIKLKNSHDKI</sequence>
<protein>
    <submittedName>
        <fullName evidence="9">Rhomboid family intramembrane serine protease</fullName>
        <ecNumber evidence="9">3.4.21.105</ecNumber>
    </submittedName>
</protein>
<dbReference type="GO" id="GO:0006508">
    <property type="term" value="P:proteolysis"/>
    <property type="evidence" value="ECO:0007669"/>
    <property type="project" value="UniProtKB-KW"/>
</dbReference>
<organism evidence="9 11">
    <name type="scientific">Methanobacterium veterum</name>
    <dbReference type="NCBI Taxonomy" id="408577"/>
    <lineage>
        <taxon>Archaea</taxon>
        <taxon>Methanobacteriati</taxon>
        <taxon>Methanobacteriota</taxon>
        <taxon>Methanomada group</taxon>
        <taxon>Methanobacteria</taxon>
        <taxon>Methanobacteriales</taxon>
        <taxon>Methanobacteriaceae</taxon>
        <taxon>Methanobacterium</taxon>
    </lineage>
</organism>
<keyword evidence="4 9" id="KW-0378">Hydrolase</keyword>
<dbReference type="RefSeq" id="WP_048080208.1">
    <property type="nucleotide sequence ID" value="NZ_JAPVER010000018.1"/>
</dbReference>
<reference evidence="9" key="1">
    <citation type="submission" date="2022-12" db="EMBL/GenBank/DDBJ databases">
        <title>Reclassification of two methanogenic archaea species isolated from the Kolyma lowland permafrost.</title>
        <authorList>
            <person name="Trubitsyn V.E."/>
            <person name="Rivkina E.M."/>
            <person name="Shcherbakova V.A."/>
        </authorList>
    </citation>
    <scope>NUCLEOTIDE SEQUENCE</scope>
    <source>
        <strain evidence="9">M2</strain>
        <strain evidence="10">MK4</strain>
    </source>
</reference>
<feature type="transmembrane region" description="Helical" evidence="7">
    <location>
        <begin position="92"/>
        <end position="112"/>
    </location>
</feature>
<evidence type="ECO:0000256" key="2">
    <source>
        <dbReference type="ARBA" id="ARBA00009045"/>
    </source>
</evidence>
<keyword evidence="11" id="KW-1185">Reference proteome</keyword>
<dbReference type="SUPFAM" id="SSF144091">
    <property type="entry name" value="Rhomboid-like"/>
    <property type="match status" value="1"/>
</dbReference>
<keyword evidence="5 7" id="KW-1133">Transmembrane helix</keyword>
<comment type="similarity">
    <text evidence="2">Belongs to the peptidase S54 family.</text>
</comment>
<dbReference type="GO" id="GO:0016020">
    <property type="term" value="C:membrane"/>
    <property type="evidence" value="ECO:0007669"/>
    <property type="project" value="UniProtKB-SubCell"/>
</dbReference>
<evidence type="ECO:0000259" key="8">
    <source>
        <dbReference type="Pfam" id="PF01694"/>
    </source>
</evidence>
<keyword evidence="6 7" id="KW-0472">Membrane</keyword>
<evidence type="ECO:0000256" key="5">
    <source>
        <dbReference type="ARBA" id="ARBA00022989"/>
    </source>
</evidence>
<evidence type="ECO:0000313" key="9">
    <source>
        <dbReference type="EMBL" id="MCZ3364900.1"/>
    </source>
</evidence>
<dbReference type="EMBL" id="JAPVES010000030">
    <property type="protein sequence ID" value="MCZ3372655.1"/>
    <property type="molecule type" value="Genomic_DNA"/>
</dbReference>